<reference evidence="5 6" key="1">
    <citation type="submission" date="2022-12" db="EMBL/GenBank/DDBJ databases">
        <title>Draft genome sequence of Paenibacillus sp. dW9.</title>
        <authorList>
            <person name="Choi E.-W."/>
            <person name="Kim D.-U."/>
        </authorList>
    </citation>
    <scope>NUCLEOTIDE SEQUENCE [LARGE SCALE GENOMIC DNA]</scope>
    <source>
        <strain evidence="6">dW9</strain>
    </source>
</reference>
<dbReference type="InterPro" id="IPR009057">
    <property type="entry name" value="Homeodomain-like_sf"/>
</dbReference>
<dbReference type="Proteomes" id="UP001527882">
    <property type="component" value="Unassembled WGS sequence"/>
</dbReference>
<dbReference type="InterPro" id="IPR050109">
    <property type="entry name" value="HTH-type_TetR-like_transc_reg"/>
</dbReference>
<keyword evidence="2" id="KW-0238">DNA-binding</keyword>
<evidence type="ECO:0000256" key="1">
    <source>
        <dbReference type="ARBA" id="ARBA00023015"/>
    </source>
</evidence>
<evidence type="ECO:0000259" key="4">
    <source>
        <dbReference type="Pfam" id="PF13305"/>
    </source>
</evidence>
<organism evidence="5 6">
    <name type="scientific">Paenibacillus gyeongsangnamensis</name>
    <dbReference type="NCBI Taxonomy" id="3388067"/>
    <lineage>
        <taxon>Bacteria</taxon>
        <taxon>Bacillati</taxon>
        <taxon>Bacillota</taxon>
        <taxon>Bacilli</taxon>
        <taxon>Bacillales</taxon>
        <taxon>Paenibacillaceae</taxon>
        <taxon>Paenibacillus</taxon>
    </lineage>
</organism>
<dbReference type="Gene3D" id="1.10.357.10">
    <property type="entry name" value="Tetracycline Repressor, domain 2"/>
    <property type="match status" value="1"/>
</dbReference>
<keyword evidence="3" id="KW-0804">Transcription</keyword>
<dbReference type="Gene3D" id="1.10.10.60">
    <property type="entry name" value="Homeodomain-like"/>
    <property type="match status" value="1"/>
</dbReference>
<evidence type="ECO:0000313" key="5">
    <source>
        <dbReference type="EMBL" id="MCZ8513167.1"/>
    </source>
</evidence>
<dbReference type="Pfam" id="PF13305">
    <property type="entry name" value="TetR_C_33"/>
    <property type="match status" value="1"/>
</dbReference>
<proteinExistence type="predicted"/>
<name>A0ABT4Q8H2_9BACL</name>
<keyword evidence="1" id="KW-0805">Transcription regulation</keyword>
<dbReference type="SUPFAM" id="SSF46689">
    <property type="entry name" value="Homeodomain-like"/>
    <property type="match status" value="1"/>
</dbReference>
<comment type="caution">
    <text evidence="5">The sequence shown here is derived from an EMBL/GenBank/DDBJ whole genome shotgun (WGS) entry which is preliminary data.</text>
</comment>
<evidence type="ECO:0000313" key="6">
    <source>
        <dbReference type="Proteomes" id="UP001527882"/>
    </source>
</evidence>
<evidence type="ECO:0000256" key="3">
    <source>
        <dbReference type="ARBA" id="ARBA00023163"/>
    </source>
</evidence>
<dbReference type="SUPFAM" id="SSF48498">
    <property type="entry name" value="Tetracyclin repressor-like, C-terminal domain"/>
    <property type="match status" value="1"/>
</dbReference>
<dbReference type="PANTHER" id="PTHR30055:SF239">
    <property type="entry name" value="TRANSCRIPTIONAL REGULATORY PROTEIN"/>
    <property type="match status" value="1"/>
</dbReference>
<dbReference type="InterPro" id="IPR036271">
    <property type="entry name" value="Tet_transcr_reg_TetR-rel_C_sf"/>
</dbReference>
<accession>A0ABT4Q8H2</accession>
<dbReference type="EMBL" id="JAQAGZ010000007">
    <property type="protein sequence ID" value="MCZ8513167.1"/>
    <property type="molecule type" value="Genomic_DNA"/>
</dbReference>
<keyword evidence="6" id="KW-1185">Reference proteome</keyword>
<dbReference type="PANTHER" id="PTHR30055">
    <property type="entry name" value="HTH-TYPE TRANSCRIPTIONAL REGULATOR RUTR"/>
    <property type="match status" value="1"/>
</dbReference>
<evidence type="ECO:0000256" key="2">
    <source>
        <dbReference type="ARBA" id="ARBA00023125"/>
    </source>
</evidence>
<dbReference type="InterPro" id="IPR025996">
    <property type="entry name" value="MT1864/Rv1816-like_C"/>
</dbReference>
<feature type="domain" description="HTH-type transcriptional regulator MT1864/Rv1816-like C-terminal" evidence="4">
    <location>
        <begin position="84"/>
        <end position="179"/>
    </location>
</feature>
<dbReference type="RefSeq" id="WP_269881655.1">
    <property type="nucleotide sequence ID" value="NZ_JAQAGZ010000007.1"/>
</dbReference>
<protein>
    <submittedName>
        <fullName evidence="5">WHG domain-containing protein</fullName>
    </submittedName>
</protein>
<gene>
    <name evidence="5" type="ORF">O9H85_12170</name>
</gene>
<sequence length="193" mass="21002">MPPRPGISLTTILEAATEIADTNGIDEVTLTSLAQKLNIRSPSLYNHVNGLQGLRKLLAIYGLEQLLIVLTRSAIGRSGDNAIHEMGKAYVSFARSHPGLYEVTQVALEPSDPEIQRLGQEIVDLVLQVLSAYDLEEETAFHIARGLRSIMHGFASLEQKGGFGSQPDTNVSLELLINTFLAGLRTLKNQPLS</sequence>